<dbReference type="CDD" id="cd06261">
    <property type="entry name" value="TM_PBP2"/>
    <property type="match status" value="1"/>
</dbReference>
<organism evidence="12 13">
    <name type="scientific">Vagococcus silagei</name>
    <dbReference type="NCBI Taxonomy" id="2508885"/>
    <lineage>
        <taxon>Bacteria</taxon>
        <taxon>Bacillati</taxon>
        <taxon>Bacillota</taxon>
        <taxon>Bacilli</taxon>
        <taxon>Lactobacillales</taxon>
        <taxon>Enterococcaceae</taxon>
        <taxon>Vagococcus</taxon>
    </lineage>
</organism>
<dbReference type="Gene3D" id="1.10.3720.10">
    <property type="entry name" value="MetI-like"/>
    <property type="match status" value="1"/>
</dbReference>
<dbReference type="EMBL" id="SDGV01000043">
    <property type="protein sequence ID" value="THB60095.1"/>
    <property type="molecule type" value="Genomic_DNA"/>
</dbReference>
<dbReference type="PROSITE" id="PS50928">
    <property type="entry name" value="ABC_TM1"/>
    <property type="match status" value="1"/>
</dbReference>
<sequence length="261" mass="29106">MVWFNYCFDYLFGLWRFAILSCGSKSTKFNDCESTSKFASGHLFGTDQFGRDLLARTLYGTRLSLLIAVSATAIEFGIGISYGLISGWKGGKTDLYMQRFVEFISSIPTLVIVILMLLVFKPGVTSILIAMGLTGWITMSRVIRAETIKLKQQEFVTAAIILGEKPTQIARHHLLPNLMDVILTQMMLNIPAAIFFESFLSFIGIGIQVPNASLGSLLSEGYQVFRLTPHVLIFPSIILCLLMIFFNLFGHGLRDVLDPKI</sequence>
<protein>
    <submittedName>
        <fullName evidence="12">ABC transporter permease</fullName>
    </submittedName>
</protein>
<comment type="caution">
    <text evidence="12">The sequence shown here is derived from an EMBL/GenBank/DDBJ whole genome shotgun (WGS) entry which is preliminary data.</text>
</comment>
<keyword evidence="2 10" id="KW-0813">Transport</keyword>
<dbReference type="Proteomes" id="UP000310506">
    <property type="component" value="Unassembled WGS sequence"/>
</dbReference>
<dbReference type="GO" id="GO:0015031">
    <property type="term" value="P:protein transport"/>
    <property type="evidence" value="ECO:0007669"/>
    <property type="project" value="UniProtKB-KW"/>
</dbReference>
<evidence type="ECO:0000256" key="7">
    <source>
        <dbReference type="ARBA" id="ARBA00022989"/>
    </source>
</evidence>
<feature type="transmembrane region" description="Helical" evidence="10">
    <location>
        <begin position="126"/>
        <end position="143"/>
    </location>
</feature>
<accession>A0A4S3B676</accession>
<evidence type="ECO:0000256" key="2">
    <source>
        <dbReference type="ARBA" id="ARBA00022448"/>
    </source>
</evidence>
<keyword evidence="5" id="KW-0571">Peptide transport</keyword>
<reference evidence="12 13" key="1">
    <citation type="submission" date="2019-01" db="EMBL/GenBank/DDBJ databases">
        <title>Vagococcus silagei sp. nov. isolated from brewer's grain.</title>
        <authorList>
            <person name="Guu J.-R."/>
        </authorList>
    </citation>
    <scope>NUCLEOTIDE SEQUENCE [LARGE SCALE GENOMIC DNA]</scope>
    <source>
        <strain evidence="12 13">2B-2</strain>
    </source>
</reference>
<evidence type="ECO:0000256" key="1">
    <source>
        <dbReference type="ARBA" id="ARBA00004651"/>
    </source>
</evidence>
<dbReference type="SUPFAM" id="SSF161098">
    <property type="entry name" value="MetI-like"/>
    <property type="match status" value="1"/>
</dbReference>
<dbReference type="AlphaFoldDB" id="A0A4S3B676"/>
<feature type="domain" description="ABC transmembrane type-1" evidence="11">
    <location>
        <begin position="61"/>
        <end position="250"/>
    </location>
</feature>
<dbReference type="InterPro" id="IPR050366">
    <property type="entry name" value="BP-dependent_transpt_permease"/>
</dbReference>
<evidence type="ECO:0000256" key="8">
    <source>
        <dbReference type="ARBA" id="ARBA00023136"/>
    </source>
</evidence>
<dbReference type="GO" id="GO:0055085">
    <property type="term" value="P:transmembrane transport"/>
    <property type="evidence" value="ECO:0007669"/>
    <property type="project" value="InterPro"/>
</dbReference>
<feature type="transmembrane region" description="Helical" evidence="10">
    <location>
        <begin position="100"/>
        <end position="120"/>
    </location>
</feature>
<evidence type="ECO:0000256" key="9">
    <source>
        <dbReference type="ARBA" id="ARBA00024202"/>
    </source>
</evidence>
<dbReference type="OrthoDB" id="9797472at2"/>
<feature type="transmembrane region" description="Helical" evidence="10">
    <location>
        <begin position="63"/>
        <end position="88"/>
    </location>
</feature>
<dbReference type="Pfam" id="PF00528">
    <property type="entry name" value="BPD_transp_1"/>
    <property type="match status" value="1"/>
</dbReference>
<dbReference type="PANTHER" id="PTHR43386">
    <property type="entry name" value="OLIGOPEPTIDE TRANSPORT SYSTEM PERMEASE PROTEIN APPC"/>
    <property type="match status" value="1"/>
</dbReference>
<evidence type="ECO:0000256" key="10">
    <source>
        <dbReference type="RuleBase" id="RU363032"/>
    </source>
</evidence>
<evidence type="ECO:0000256" key="4">
    <source>
        <dbReference type="ARBA" id="ARBA00022692"/>
    </source>
</evidence>
<comment type="similarity">
    <text evidence="9">Belongs to the binding-protein-dependent transport system permease family. OppBC subfamily.</text>
</comment>
<evidence type="ECO:0000256" key="3">
    <source>
        <dbReference type="ARBA" id="ARBA00022475"/>
    </source>
</evidence>
<evidence type="ECO:0000256" key="6">
    <source>
        <dbReference type="ARBA" id="ARBA00022927"/>
    </source>
</evidence>
<keyword evidence="6" id="KW-0653">Protein transport</keyword>
<dbReference type="InterPro" id="IPR035906">
    <property type="entry name" value="MetI-like_sf"/>
</dbReference>
<evidence type="ECO:0000313" key="13">
    <source>
        <dbReference type="Proteomes" id="UP000310506"/>
    </source>
</evidence>
<keyword evidence="4 10" id="KW-0812">Transmembrane</keyword>
<dbReference type="PANTHER" id="PTHR43386:SF24">
    <property type="entry name" value="OLIGOPEPTIDE TRANSPORT SYSTEM PERMEASE PROTEIN AMID"/>
    <property type="match status" value="1"/>
</dbReference>
<dbReference type="GO" id="GO:0005886">
    <property type="term" value="C:plasma membrane"/>
    <property type="evidence" value="ECO:0007669"/>
    <property type="project" value="UniProtKB-SubCell"/>
</dbReference>
<gene>
    <name evidence="12" type="ORF">ESZ54_12210</name>
</gene>
<feature type="transmembrane region" description="Helical" evidence="10">
    <location>
        <begin position="227"/>
        <end position="250"/>
    </location>
</feature>
<evidence type="ECO:0000313" key="12">
    <source>
        <dbReference type="EMBL" id="THB60095.1"/>
    </source>
</evidence>
<dbReference type="InterPro" id="IPR000515">
    <property type="entry name" value="MetI-like"/>
</dbReference>
<comment type="subcellular location">
    <subcellularLocation>
        <location evidence="1 10">Cell membrane</location>
        <topology evidence="1 10">Multi-pass membrane protein</topology>
    </subcellularLocation>
</comment>
<evidence type="ECO:0000259" key="11">
    <source>
        <dbReference type="PROSITE" id="PS50928"/>
    </source>
</evidence>
<evidence type="ECO:0000256" key="5">
    <source>
        <dbReference type="ARBA" id="ARBA00022856"/>
    </source>
</evidence>
<dbReference type="GO" id="GO:0015833">
    <property type="term" value="P:peptide transport"/>
    <property type="evidence" value="ECO:0007669"/>
    <property type="project" value="UniProtKB-KW"/>
</dbReference>
<keyword evidence="8 10" id="KW-0472">Membrane</keyword>
<keyword evidence="3" id="KW-1003">Cell membrane</keyword>
<proteinExistence type="inferred from homology"/>
<keyword evidence="13" id="KW-1185">Reference proteome</keyword>
<keyword evidence="7 10" id="KW-1133">Transmembrane helix</keyword>
<feature type="transmembrane region" description="Helical" evidence="10">
    <location>
        <begin position="188"/>
        <end position="207"/>
    </location>
</feature>
<name>A0A4S3B676_9ENTE</name>